<accession>A0A382QZ19</accession>
<sequence>GHPGAQNAVGFLLLFGLPEQNASKAMALMTRAAEQGHSSAHFNLSVIQIFFPDDFRKQVGLSSKKDVLSGLMHLKIAQEKKINGAITIWQSLQSQFNPELSNLVEGKVKAWKDKHPIAYRGSYIYPSIDVGIHFKVDKSGQPLLTELDIRAGLNMDTMKMNPIYGLYSSSETLEDHIHYLQRCAALFQVMSERIKAEKKDPDDPYLQHKIRRVAMFEKESVFLEKYATGLKGDVKNWPEESQYHIDEIEQLYHQRMEIQEQKTGKYLSDQDAKDVGMCQQIYNNLTK</sequence>
<evidence type="ECO:0000313" key="1">
    <source>
        <dbReference type="EMBL" id="SVC89571.1"/>
    </source>
</evidence>
<dbReference type="InterPro" id="IPR011990">
    <property type="entry name" value="TPR-like_helical_dom_sf"/>
</dbReference>
<dbReference type="SMART" id="SM00671">
    <property type="entry name" value="SEL1"/>
    <property type="match status" value="1"/>
</dbReference>
<dbReference type="InterPro" id="IPR006597">
    <property type="entry name" value="Sel1-like"/>
</dbReference>
<evidence type="ECO:0008006" key="2">
    <source>
        <dbReference type="Google" id="ProtNLM"/>
    </source>
</evidence>
<dbReference type="AlphaFoldDB" id="A0A382QZ19"/>
<dbReference type="Gene3D" id="1.25.40.10">
    <property type="entry name" value="Tetratricopeptide repeat domain"/>
    <property type="match status" value="1"/>
</dbReference>
<organism evidence="1">
    <name type="scientific">marine metagenome</name>
    <dbReference type="NCBI Taxonomy" id="408172"/>
    <lineage>
        <taxon>unclassified sequences</taxon>
        <taxon>metagenomes</taxon>
        <taxon>ecological metagenomes</taxon>
    </lineage>
</organism>
<dbReference type="SUPFAM" id="SSF81901">
    <property type="entry name" value="HCP-like"/>
    <property type="match status" value="1"/>
</dbReference>
<dbReference type="EMBL" id="UINC01117263">
    <property type="protein sequence ID" value="SVC89571.1"/>
    <property type="molecule type" value="Genomic_DNA"/>
</dbReference>
<name>A0A382QZ19_9ZZZZ</name>
<protein>
    <recommendedName>
        <fullName evidence="2">Sel1 repeat family protein</fullName>
    </recommendedName>
</protein>
<proteinExistence type="predicted"/>
<reference evidence="1" key="1">
    <citation type="submission" date="2018-05" db="EMBL/GenBank/DDBJ databases">
        <authorList>
            <person name="Lanie J.A."/>
            <person name="Ng W.-L."/>
            <person name="Kazmierczak K.M."/>
            <person name="Andrzejewski T.M."/>
            <person name="Davidsen T.M."/>
            <person name="Wayne K.J."/>
            <person name="Tettelin H."/>
            <person name="Glass J.I."/>
            <person name="Rusch D."/>
            <person name="Podicherti R."/>
            <person name="Tsui H.-C.T."/>
            <person name="Winkler M.E."/>
        </authorList>
    </citation>
    <scope>NUCLEOTIDE SEQUENCE</scope>
</reference>
<gene>
    <name evidence="1" type="ORF">METZ01_LOCUS342425</name>
</gene>
<feature type="non-terminal residue" evidence="1">
    <location>
        <position position="1"/>
    </location>
</feature>